<dbReference type="InterPro" id="IPR036691">
    <property type="entry name" value="Endo/exonu/phosph_ase_sf"/>
</dbReference>
<gene>
    <name evidence="2" type="primary">VvCHDp000001_425</name>
    <name evidence="2" type="ORF">CK203_002043</name>
</gene>
<evidence type="ECO:0000313" key="2">
    <source>
        <dbReference type="EMBL" id="RVX21092.1"/>
    </source>
</evidence>
<dbReference type="PANTHER" id="PTHR33116:SF78">
    <property type="entry name" value="OS12G0587133 PROTEIN"/>
    <property type="match status" value="1"/>
</dbReference>
<name>A0A438KIS2_VITVI</name>
<evidence type="ECO:0000259" key="1">
    <source>
        <dbReference type="Pfam" id="PF13966"/>
    </source>
</evidence>
<dbReference type="InterPro" id="IPR026960">
    <property type="entry name" value="RVT-Znf"/>
</dbReference>
<organism evidence="2 3">
    <name type="scientific">Vitis vinifera</name>
    <name type="common">Grape</name>
    <dbReference type="NCBI Taxonomy" id="29760"/>
    <lineage>
        <taxon>Eukaryota</taxon>
        <taxon>Viridiplantae</taxon>
        <taxon>Streptophyta</taxon>
        <taxon>Embryophyta</taxon>
        <taxon>Tracheophyta</taxon>
        <taxon>Spermatophyta</taxon>
        <taxon>Magnoliopsida</taxon>
        <taxon>eudicotyledons</taxon>
        <taxon>Gunneridae</taxon>
        <taxon>Pentapetalae</taxon>
        <taxon>rosids</taxon>
        <taxon>Vitales</taxon>
        <taxon>Vitaceae</taxon>
        <taxon>Viteae</taxon>
        <taxon>Vitis</taxon>
    </lineage>
</organism>
<dbReference type="PANTHER" id="PTHR33116">
    <property type="entry name" value="REVERSE TRANSCRIPTASE ZINC-BINDING DOMAIN-CONTAINING PROTEIN-RELATED-RELATED"/>
    <property type="match status" value="1"/>
</dbReference>
<dbReference type="AlphaFoldDB" id="A0A438KIS2"/>
<feature type="domain" description="Reverse transcriptase zinc-binding" evidence="1">
    <location>
        <begin position="674"/>
        <end position="758"/>
    </location>
</feature>
<dbReference type="SUPFAM" id="SSF56219">
    <property type="entry name" value="DNase I-like"/>
    <property type="match status" value="1"/>
</dbReference>
<dbReference type="Proteomes" id="UP000288805">
    <property type="component" value="Unassembled WGS sequence"/>
</dbReference>
<reference evidence="2 3" key="1">
    <citation type="journal article" date="2018" name="PLoS Genet.">
        <title>Population sequencing reveals clonal diversity and ancestral inbreeding in the grapevine cultivar Chardonnay.</title>
        <authorList>
            <person name="Roach M.J."/>
            <person name="Johnson D.L."/>
            <person name="Bohlmann J."/>
            <person name="van Vuuren H.J."/>
            <person name="Jones S.J."/>
            <person name="Pretorius I.S."/>
            <person name="Schmidt S.A."/>
            <person name="Borneman A.R."/>
        </authorList>
    </citation>
    <scope>NUCLEOTIDE SEQUENCE [LARGE SCALE GENOMIC DNA]</scope>
    <source>
        <strain evidence="3">cv. Chardonnay</strain>
        <tissue evidence="2">Leaf</tissue>
    </source>
</reference>
<sequence length="858" mass="98713">MRRFAQIIDELGLVDIPLQGGSFTWSGGLNNQTRARLDRFLATPCWLDQFSRVLLRRLPRPTSDHYPILLEGGGVRRGSSPFKFENMWLKAEGFQELIKGWWQGIVASGRPSYRLATKLKGLKQQLKTWNKEVFGRLEKNKADALQQMESWDSVEEERSLTEVELNQKKEAKENYAKWVSMEEVHWRQLSRELWLREGDRNTGFFHRMANAHRRINAMSKIMINGVRLTEDQDMREGILAKGHAKDGLWVKMDRMDVELYLHCQILSAGERGPSWLFLKHKRIKARGPPFPYLFIMGMEVLSVLITRAAEGGFIKGCRIWRGSEQAVKVTHLLFADDTIVFCEAKKEALLHLGWVLFWFEAASGLKINLDKSMVIPVGEVDGVMDMAAEIGCRVGQLPTVYLGLPLGAPNRAASVWDGVEERMRRRLALWKRQYLSKGGRLTLIKSTLSSIPLYQMSVFRMPKSVARRIEKLQRDFLWGGANGGSKSHLVKWEAVCADKEKGGLGLRKITLLNKALLGKWIWRFTCAKEEFWKKVLEAKYGKEEFGWRTRKANGAFGVGVWKEILKESTWCWENMGFKVGKGNRIRFWTDRWCGNNVLSQGFPNLFSMAAHRNVTVEECWDQNTGQGGWILGLLRDLNDWEVGLVGNILAVLRDYSVTVEDDSVYWKKGEDGLFKVKYAYNVLANSQGLDFPHSNVWVGKVPTKIAFFAWEATWGKVLTLDRLQRRGWHLPNRCFLCGCEEETINHILIHCTVAKGLWNIILALCGVQWVFPNSVKEVLSSWKGSFVGRKRKEVWKAIPLFLFWTIWKERNRLAFKGGVLAYQKLKTSLVYIIWGWAKVYIEMESNSLIGFLEWLASN</sequence>
<protein>
    <submittedName>
        <fullName evidence="2">Putative ribonuclease H protein</fullName>
    </submittedName>
</protein>
<proteinExistence type="predicted"/>
<dbReference type="Gene3D" id="3.60.10.10">
    <property type="entry name" value="Endonuclease/exonuclease/phosphatase"/>
    <property type="match status" value="1"/>
</dbReference>
<accession>A0A438KIS2</accession>
<evidence type="ECO:0000313" key="3">
    <source>
        <dbReference type="Proteomes" id="UP000288805"/>
    </source>
</evidence>
<comment type="caution">
    <text evidence="2">The sequence shown here is derived from an EMBL/GenBank/DDBJ whole genome shotgun (WGS) entry which is preliminary data.</text>
</comment>
<dbReference type="Pfam" id="PF13966">
    <property type="entry name" value="zf-RVT"/>
    <property type="match status" value="1"/>
</dbReference>
<dbReference type="EMBL" id="QGNW01000005">
    <property type="protein sequence ID" value="RVX21092.1"/>
    <property type="molecule type" value="Genomic_DNA"/>
</dbReference>